<evidence type="ECO:0000256" key="1">
    <source>
        <dbReference type="ARBA" id="ARBA00022475"/>
    </source>
</evidence>
<dbReference type="KEGG" id="tee:Tel_09440"/>
<evidence type="ECO:0000256" key="6">
    <source>
        <dbReference type="ARBA" id="ARBA00023316"/>
    </source>
</evidence>
<dbReference type="Proteomes" id="UP000055136">
    <property type="component" value="Chromosome"/>
</dbReference>
<dbReference type="HAMAP" id="MF_02065">
    <property type="entry name" value="MltG"/>
    <property type="match status" value="1"/>
</dbReference>
<comment type="subcellular location">
    <subcellularLocation>
        <location evidence="7">Cell inner membrane</location>
        <topology evidence="7">Single-pass membrane protein</topology>
    </subcellularLocation>
</comment>
<keyword evidence="5 7" id="KW-0456">Lyase</keyword>
<keyword evidence="3 7" id="KW-1133">Transmembrane helix</keyword>
<keyword evidence="1 7" id="KW-1003">Cell membrane</keyword>
<dbReference type="GO" id="GO:0008932">
    <property type="term" value="F:lytic endotransglycosylase activity"/>
    <property type="evidence" value="ECO:0007669"/>
    <property type="project" value="UniProtKB-UniRule"/>
</dbReference>
<keyword evidence="2 7" id="KW-0812">Transmembrane</keyword>
<comment type="catalytic activity">
    <reaction evidence="7">
        <text>a peptidoglycan chain = a peptidoglycan chain with N-acetyl-1,6-anhydromuramyl-[peptide] at the reducing end + a peptidoglycan chain with N-acetylglucosamine at the non-reducing end.</text>
        <dbReference type="EC" id="4.2.2.29"/>
    </reaction>
</comment>
<evidence type="ECO:0000256" key="4">
    <source>
        <dbReference type="ARBA" id="ARBA00023136"/>
    </source>
</evidence>
<name>A0A0S2TI56_9GAMM</name>
<dbReference type="Gene3D" id="3.30.160.60">
    <property type="entry name" value="Classic Zinc Finger"/>
    <property type="match status" value="1"/>
</dbReference>
<dbReference type="NCBIfam" id="TIGR00247">
    <property type="entry name" value="endolytic transglycosylase MltG"/>
    <property type="match status" value="1"/>
</dbReference>
<dbReference type="GO" id="GO:0005886">
    <property type="term" value="C:plasma membrane"/>
    <property type="evidence" value="ECO:0007669"/>
    <property type="project" value="UniProtKB-SubCell"/>
</dbReference>
<accession>A0A0S2TI56</accession>
<protein>
    <recommendedName>
        <fullName evidence="7">Endolytic murein transglycosylase</fullName>
        <ecNumber evidence="7">4.2.2.29</ecNumber>
    </recommendedName>
    <alternativeName>
        <fullName evidence="7">Peptidoglycan lytic transglycosylase</fullName>
    </alternativeName>
    <alternativeName>
        <fullName evidence="7">Peptidoglycan polymerization terminase</fullName>
    </alternativeName>
</protein>
<dbReference type="GO" id="GO:0009252">
    <property type="term" value="P:peptidoglycan biosynthetic process"/>
    <property type="evidence" value="ECO:0007669"/>
    <property type="project" value="UniProtKB-UniRule"/>
</dbReference>
<comment type="similarity">
    <text evidence="7">Belongs to the transglycosylase MltG family.</text>
</comment>
<keyword evidence="7" id="KW-0997">Cell inner membrane</keyword>
<proteinExistence type="inferred from homology"/>
<dbReference type="Gene3D" id="3.30.1490.480">
    <property type="entry name" value="Endolytic murein transglycosylase"/>
    <property type="match status" value="1"/>
</dbReference>
<keyword evidence="4 7" id="KW-0472">Membrane</keyword>
<reference evidence="8" key="1">
    <citation type="submission" date="2015-10" db="EMBL/GenBank/DDBJ databases">
        <title>Description of Candidatus Tenderia electrophaga gen. nov, sp. nov., an Uncultivated Electroautotroph from a Biocathode Enrichment.</title>
        <authorList>
            <person name="Eddie B.J."/>
            <person name="Malanoski A.P."/>
            <person name="Wang Z."/>
            <person name="Hall R.J."/>
            <person name="Oh S.D."/>
            <person name="Heiner C."/>
            <person name="Lin B."/>
            <person name="Strycharz-Glaven S.M."/>
        </authorList>
    </citation>
    <scope>NUCLEOTIDE SEQUENCE [LARGE SCALE GENOMIC DNA]</scope>
    <source>
        <strain evidence="8">NRL1</strain>
    </source>
</reference>
<dbReference type="CDD" id="cd08010">
    <property type="entry name" value="MltG_like"/>
    <property type="match status" value="1"/>
</dbReference>
<gene>
    <name evidence="7" type="primary">mltG</name>
    <name evidence="8" type="ORF">Tel_09440</name>
</gene>
<sequence>MSKFVFKLLGISAIGLGLVGGWFAFELFSFQRNAMNVTAEKIFVVEPGSSLSGIARRLHNAGVIEQPRYLSLVGRWRGHAQRLQAGEYRLEPGMTPLQLLDRMVAGEVVQYALTVVEGWTFKEMLQAVAAHEKLSHTLEGLDSAQIMHRLGVAGEHPEGRFLPETYHFAAGLSDVEFLKRAYQAMRALLQREWPLRAAGLPYASPYEALIMASIIEKETAVPAERAEIAGVFVRRLEKGMRLQTDPTVIYGLGEDFDGNIRRRDLRHDTPYNTYTRHGLPPTPIALPGADAVYAALHPAPGESLYFVAKGDGSHHFSATLEEHINAVRQYQLRRQP</sequence>
<evidence type="ECO:0000313" key="9">
    <source>
        <dbReference type="Proteomes" id="UP000055136"/>
    </source>
</evidence>
<organism evidence="8 9">
    <name type="scientific">Candidatus Tenderia electrophaga</name>
    <dbReference type="NCBI Taxonomy" id="1748243"/>
    <lineage>
        <taxon>Bacteria</taxon>
        <taxon>Pseudomonadati</taxon>
        <taxon>Pseudomonadota</taxon>
        <taxon>Gammaproteobacteria</taxon>
        <taxon>Candidatus Tenderiales</taxon>
        <taxon>Candidatus Tenderiaceae</taxon>
        <taxon>Candidatus Tenderia</taxon>
    </lineage>
</organism>
<evidence type="ECO:0000256" key="3">
    <source>
        <dbReference type="ARBA" id="ARBA00022989"/>
    </source>
</evidence>
<keyword evidence="6 7" id="KW-0961">Cell wall biogenesis/degradation</keyword>
<evidence type="ECO:0000313" key="8">
    <source>
        <dbReference type="EMBL" id="ALP54804.1"/>
    </source>
</evidence>
<dbReference type="AlphaFoldDB" id="A0A0S2TI56"/>
<feature type="transmembrane region" description="Helical" evidence="7">
    <location>
        <begin position="6"/>
        <end position="25"/>
    </location>
</feature>
<feature type="site" description="Important for catalytic activity" evidence="7">
    <location>
        <position position="218"/>
    </location>
</feature>
<evidence type="ECO:0000256" key="5">
    <source>
        <dbReference type="ARBA" id="ARBA00023239"/>
    </source>
</evidence>
<dbReference type="STRING" id="1748243.Tel_09440"/>
<dbReference type="PANTHER" id="PTHR30518:SF2">
    <property type="entry name" value="ENDOLYTIC MUREIN TRANSGLYCOSYLASE"/>
    <property type="match status" value="1"/>
</dbReference>
<dbReference type="InterPro" id="IPR003770">
    <property type="entry name" value="MLTG-like"/>
</dbReference>
<dbReference type="EC" id="4.2.2.29" evidence="7"/>
<dbReference type="EMBL" id="CP013099">
    <property type="protein sequence ID" value="ALP54804.1"/>
    <property type="molecule type" value="Genomic_DNA"/>
</dbReference>
<evidence type="ECO:0000256" key="7">
    <source>
        <dbReference type="HAMAP-Rule" id="MF_02065"/>
    </source>
</evidence>
<dbReference type="PANTHER" id="PTHR30518">
    <property type="entry name" value="ENDOLYTIC MUREIN TRANSGLYCOSYLASE"/>
    <property type="match status" value="1"/>
</dbReference>
<keyword evidence="9" id="KW-1185">Reference proteome</keyword>
<comment type="function">
    <text evidence="7">Functions as a peptidoglycan terminase that cleaves nascent peptidoglycan strands endolytically to terminate their elongation.</text>
</comment>
<evidence type="ECO:0000256" key="2">
    <source>
        <dbReference type="ARBA" id="ARBA00022692"/>
    </source>
</evidence>
<dbReference type="Pfam" id="PF02618">
    <property type="entry name" value="YceG"/>
    <property type="match status" value="1"/>
</dbReference>
<dbReference type="GO" id="GO:0071555">
    <property type="term" value="P:cell wall organization"/>
    <property type="evidence" value="ECO:0007669"/>
    <property type="project" value="UniProtKB-KW"/>
</dbReference>